<dbReference type="PANTHER" id="PTHR43818:SF11">
    <property type="entry name" value="BCDNA.GH03377"/>
    <property type="match status" value="1"/>
</dbReference>
<keyword evidence="5" id="KW-1185">Reference proteome</keyword>
<dbReference type="RefSeq" id="WP_124223244.1">
    <property type="nucleotide sequence ID" value="NZ_RKRF01000012.1"/>
</dbReference>
<dbReference type="PANTHER" id="PTHR43818">
    <property type="entry name" value="BCDNA.GH03377"/>
    <property type="match status" value="1"/>
</dbReference>
<keyword evidence="1" id="KW-0560">Oxidoreductase</keyword>
<protein>
    <submittedName>
        <fullName evidence="4">Putative dehydrogenase</fullName>
    </submittedName>
</protein>
<dbReference type="InterPro" id="IPR050463">
    <property type="entry name" value="Gfo/Idh/MocA_oxidrdct_glycsds"/>
</dbReference>
<dbReference type="AlphaFoldDB" id="A0A3N5C350"/>
<dbReference type="SUPFAM" id="SSF55347">
    <property type="entry name" value="Glyceraldehyde-3-phosphate dehydrogenase-like, C-terminal domain"/>
    <property type="match status" value="1"/>
</dbReference>
<dbReference type="InterPro" id="IPR000683">
    <property type="entry name" value="Gfo/Idh/MocA-like_OxRdtase_N"/>
</dbReference>
<sequence>MTLKVGIIGGGFGLKVQEPIIQSHPNMEVTAVSTVKRHVLPDELKGNPAHYQDWKKMIDQEQLDLVFVSSMPLNHFEMAKYALENGVDVVCEKPFTKNSEESQALLELAEKTGQKLLLDFEWRYLPGRQKVKRMLEERKVGGLLHFDYQMSMGIYKRLGSMKRGWLGKKDQAGGMLGALGSHLVDNMRWLTESEVDRINGLLMTHVPEADGESRDADDGFVLQGVLENGTTFSIQFLSGVNHSFGSSLKLFGTEGTIKLDNDESLKYGAPDEDFVQVDFETIDVPEGVPERYYPAFYPYLEKVYDYIAHDQLDGDLPTVHDGHENQKVLDEVYRQN</sequence>
<dbReference type="EMBL" id="RKRF01000012">
    <property type="protein sequence ID" value="RPF50651.1"/>
    <property type="molecule type" value="Genomic_DNA"/>
</dbReference>
<dbReference type="Pfam" id="PF01408">
    <property type="entry name" value="GFO_IDH_MocA"/>
    <property type="match status" value="1"/>
</dbReference>
<dbReference type="SUPFAM" id="SSF51735">
    <property type="entry name" value="NAD(P)-binding Rossmann-fold domains"/>
    <property type="match status" value="1"/>
</dbReference>
<gene>
    <name evidence="4" type="ORF">EDC24_2620</name>
</gene>
<dbReference type="Proteomes" id="UP000276443">
    <property type="component" value="Unassembled WGS sequence"/>
</dbReference>
<dbReference type="GO" id="GO:0016491">
    <property type="term" value="F:oxidoreductase activity"/>
    <property type="evidence" value="ECO:0007669"/>
    <property type="project" value="UniProtKB-KW"/>
</dbReference>
<evidence type="ECO:0000313" key="4">
    <source>
        <dbReference type="EMBL" id="RPF50651.1"/>
    </source>
</evidence>
<evidence type="ECO:0000259" key="3">
    <source>
        <dbReference type="Pfam" id="PF22725"/>
    </source>
</evidence>
<name>A0A3N5C350_9BACI</name>
<evidence type="ECO:0000256" key="1">
    <source>
        <dbReference type="ARBA" id="ARBA00023002"/>
    </source>
</evidence>
<reference evidence="4 5" key="1">
    <citation type="submission" date="2018-11" db="EMBL/GenBank/DDBJ databases">
        <title>Genomic Encyclopedia of Type Strains, Phase IV (KMG-IV): sequencing the most valuable type-strain genomes for metagenomic binning, comparative biology and taxonomic classification.</title>
        <authorList>
            <person name="Goeker M."/>
        </authorList>
    </citation>
    <scope>NUCLEOTIDE SEQUENCE [LARGE SCALE GENOMIC DNA]</scope>
    <source>
        <strain evidence="4 5">DSM 18090</strain>
    </source>
</reference>
<feature type="domain" description="GFO/IDH/MocA-like oxidoreductase" evidence="3">
    <location>
        <begin position="129"/>
        <end position="257"/>
    </location>
</feature>
<dbReference type="OrthoDB" id="9815825at2"/>
<comment type="caution">
    <text evidence="4">The sequence shown here is derived from an EMBL/GenBank/DDBJ whole genome shotgun (WGS) entry which is preliminary data.</text>
</comment>
<dbReference type="Gene3D" id="3.30.360.10">
    <property type="entry name" value="Dihydrodipicolinate Reductase, domain 2"/>
    <property type="match status" value="1"/>
</dbReference>
<proteinExistence type="predicted"/>
<dbReference type="InterPro" id="IPR055170">
    <property type="entry name" value="GFO_IDH_MocA-like_dom"/>
</dbReference>
<dbReference type="Pfam" id="PF22725">
    <property type="entry name" value="GFO_IDH_MocA_C3"/>
    <property type="match status" value="1"/>
</dbReference>
<evidence type="ECO:0000313" key="5">
    <source>
        <dbReference type="Proteomes" id="UP000276443"/>
    </source>
</evidence>
<dbReference type="Gene3D" id="3.40.50.720">
    <property type="entry name" value="NAD(P)-binding Rossmann-like Domain"/>
    <property type="match status" value="1"/>
</dbReference>
<accession>A0A3N5C350</accession>
<dbReference type="GO" id="GO:0000166">
    <property type="term" value="F:nucleotide binding"/>
    <property type="evidence" value="ECO:0007669"/>
    <property type="project" value="InterPro"/>
</dbReference>
<organism evidence="4 5">
    <name type="scientific">Aquisalibacillus elongatus</name>
    <dbReference type="NCBI Taxonomy" id="485577"/>
    <lineage>
        <taxon>Bacteria</taxon>
        <taxon>Bacillati</taxon>
        <taxon>Bacillota</taxon>
        <taxon>Bacilli</taxon>
        <taxon>Bacillales</taxon>
        <taxon>Bacillaceae</taxon>
        <taxon>Aquisalibacillus</taxon>
    </lineage>
</organism>
<feature type="domain" description="Gfo/Idh/MocA-like oxidoreductase N-terminal" evidence="2">
    <location>
        <begin position="3"/>
        <end position="118"/>
    </location>
</feature>
<dbReference type="InterPro" id="IPR036291">
    <property type="entry name" value="NAD(P)-bd_dom_sf"/>
</dbReference>
<evidence type="ECO:0000259" key="2">
    <source>
        <dbReference type="Pfam" id="PF01408"/>
    </source>
</evidence>